<feature type="compositionally biased region" description="Gly residues" evidence="5">
    <location>
        <begin position="465"/>
        <end position="475"/>
    </location>
</feature>
<feature type="region of interest" description="Disordered" evidence="5">
    <location>
        <begin position="1"/>
        <end position="51"/>
    </location>
</feature>
<evidence type="ECO:0000256" key="2">
    <source>
        <dbReference type="ARBA" id="ARBA00023015"/>
    </source>
</evidence>
<organism evidence="7 8">
    <name type="scientific">Kwoniella newhampshirensis</name>
    <dbReference type="NCBI Taxonomy" id="1651941"/>
    <lineage>
        <taxon>Eukaryota</taxon>
        <taxon>Fungi</taxon>
        <taxon>Dikarya</taxon>
        <taxon>Basidiomycota</taxon>
        <taxon>Agaricomycotina</taxon>
        <taxon>Tremellomycetes</taxon>
        <taxon>Tremellales</taxon>
        <taxon>Cryptococcaceae</taxon>
        <taxon>Kwoniella</taxon>
    </lineage>
</organism>
<dbReference type="EMBL" id="JBCAWK010000012">
    <property type="protein sequence ID" value="KAK8845464.1"/>
    <property type="molecule type" value="Genomic_DNA"/>
</dbReference>
<dbReference type="Pfam" id="PF11754">
    <property type="entry name" value="Velvet"/>
    <property type="match status" value="1"/>
</dbReference>
<feature type="compositionally biased region" description="Basic and acidic residues" evidence="5">
    <location>
        <begin position="189"/>
        <end position="210"/>
    </location>
</feature>
<dbReference type="PANTHER" id="PTHR33572:SF3">
    <property type="entry name" value="VELVET COMPLEX SUBUNIT B"/>
    <property type="match status" value="1"/>
</dbReference>
<reference evidence="7 8" key="1">
    <citation type="journal article" date="2024" name="bioRxiv">
        <title>Comparative genomics of Cryptococcus and Kwoniella reveals pathogenesis evolution and contrasting karyotype dynamics via intercentromeric recombination or chromosome fusion.</title>
        <authorList>
            <person name="Coelho M.A."/>
            <person name="David-Palma M."/>
            <person name="Shea T."/>
            <person name="Bowers K."/>
            <person name="McGinley-Smith S."/>
            <person name="Mohammad A.W."/>
            <person name="Gnirke A."/>
            <person name="Yurkov A.M."/>
            <person name="Nowrousian M."/>
            <person name="Sun S."/>
            <person name="Cuomo C.A."/>
            <person name="Heitman J."/>
        </authorList>
    </citation>
    <scope>NUCLEOTIDE SEQUENCE [LARGE SCALE GENOMIC DNA]</scope>
    <source>
        <strain evidence="7 8">CBS 13917</strain>
    </source>
</reference>
<protein>
    <recommendedName>
        <fullName evidence="6">Velvet domain-containing protein</fullName>
    </recommendedName>
</protein>
<name>A0AAW0YFU5_9TREE</name>
<feature type="compositionally biased region" description="Pro residues" evidence="5">
    <location>
        <begin position="419"/>
        <end position="428"/>
    </location>
</feature>
<feature type="domain" description="Velvet" evidence="6">
    <location>
        <begin position="70"/>
        <end position="411"/>
    </location>
</feature>
<dbReference type="GO" id="GO:0005634">
    <property type="term" value="C:nucleus"/>
    <property type="evidence" value="ECO:0007669"/>
    <property type="project" value="UniProtKB-SubCell"/>
</dbReference>
<dbReference type="PANTHER" id="PTHR33572">
    <property type="entry name" value="SPORE DEVELOPMENT REGULATOR VOSA"/>
    <property type="match status" value="1"/>
</dbReference>
<gene>
    <name evidence="7" type="ORF">IAR55_006177</name>
</gene>
<dbReference type="PROSITE" id="PS51821">
    <property type="entry name" value="VELVET"/>
    <property type="match status" value="1"/>
</dbReference>
<dbReference type="AlphaFoldDB" id="A0AAW0YFU5"/>
<feature type="compositionally biased region" description="Low complexity" evidence="5">
    <location>
        <begin position="476"/>
        <end position="503"/>
    </location>
</feature>
<dbReference type="InterPro" id="IPR038491">
    <property type="entry name" value="Velvet_dom_sf"/>
</dbReference>
<comment type="caution">
    <text evidence="7">The sequence shown here is derived from an EMBL/GenBank/DDBJ whole genome shotgun (WGS) entry which is preliminary data.</text>
</comment>
<feature type="compositionally biased region" description="Low complexity" evidence="5">
    <location>
        <begin position="15"/>
        <end position="42"/>
    </location>
</feature>
<evidence type="ECO:0000256" key="1">
    <source>
        <dbReference type="ARBA" id="ARBA00004123"/>
    </source>
</evidence>
<evidence type="ECO:0000259" key="6">
    <source>
        <dbReference type="PROSITE" id="PS51821"/>
    </source>
</evidence>
<sequence>MLPPPPPSSNETKIVRPSPAFPSASSSSPTVGAAGAVGQASGRIDTRHSPDGMVWLFTPPVLIERGMFRGKEMRFALNVAQEPVLGRRKTEKDRRPLGPAPIVRLRIVECRRRNDQPRNAGHLSGGKVGESEWDEDEVDPSSIEPSHLLCAAEIGPPTNPPSPGPPAFNVLPPGLTGASANMAAISLKDGQDKDAEGDIRMRGRDSDERTPVASMQDIGEGIAGPGPATIRSTDLRHDNGLAPPTLRRRVDESSPTPTPPPGPSSRLPPLSVASSESEGDDEGWAGPSREKRRRPDPSLPTMGGIGGGGRGRNLFGTLHVAGVRVPAIDGSMGLWFLFTDLSVRREGRYSLRFRCFDLTALDFTGNSPAPLLAHCQSQTFKIYSPRQVPPLPKPNELAEHFAKQGFKLNTRKNERTVSSPPPVRPPSLPETSETSARPDIRPIQPLDLDSSGPAAREQVRRSGQVGHGGGGGHGGSASTTEDQSQSASSTSESVARLSTASSGSLGGASSIGGDFTGAGKGAGAGVGGMSGSMGITPPLTPLDQTRRKG</sequence>
<dbReference type="InterPro" id="IPR037525">
    <property type="entry name" value="Velvet_dom"/>
</dbReference>
<feature type="region of interest" description="Disordered" evidence="5">
    <location>
        <begin position="116"/>
        <end position="142"/>
    </location>
</feature>
<dbReference type="InterPro" id="IPR021740">
    <property type="entry name" value="Velvet"/>
</dbReference>
<evidence type="ECO:0000256" key="5">
    <source>
        <dbReference type="SAM" id="MobiDB-lite"/>
    </source>
</evidence>
<keyword evidence="8" id="KW-1185">Reference proteome</keyword>
<keyword evidence="3" id="KW-0804">Transcription</keyword>
<feature type="region of interest" description="Disordered" evidence="5">
    <location>
        <begin position="187"/>
        <end position="310"/>
    </location>
</feature>
<accession>A0AAW0YFU5</accession>
<evidence type="ECO:0000256" key="3">
    <source>
        <dbReference type="ARBA" id="ARBA00023163"/>
    </source>
</evidence>
<dbReference type="Gene3D" id="2.60.40.3960">
    <property type="entry name" value="Velvet domain"/>
    <property type="match status" value="1"/>
</dbReference>
<keyword evidence="4" id="KW-0539">Nucleus</keyword>
<comment type="subcellular location">
    <subcellularLocation>
        <location evidence="1">Nucleus</location>
    </subcellularLocation>
</comment>
<evidence type="ECO:0000313" key="7">
    <source>
        <dbReference type="EMBL" id="KAK8845464.1"/>
    </source>
</evidence>
<dbReference type="GeneID" id="92183435"/>
<evidence type="ECO:0000313" key="8">
    <source>
        <dbReference type="Proteomes" id="UP001388673"/>
    </source>
</evidence>
<feature type="compositionally biased region" description="Gly residues" evidence="5">
    <location>
        <begin position="504"/>
        <end position="531"/>
    </location>
</feature>
<dbReference type="KEGG" id="kne:92183435"/>
<dbReference type="RefSeq" id="XP_066800272.1">
    <property type="nucleotide sequence ID" value="XM_066949264.1"/>
</dbReference>
<evidence type="ECO:0000256" key="4">
    <source>
        <dbReference type="ARBA" id="ARBA00023242"/>
    </source>
</evidence>
<dbReference type="Proteomes" id="UP001388673">
    <property type="component" value="Unassembled WGS sequence"/>
</dbReference>
<feature type="region of interest" description="Disordered" evidence="5">
    <location>
        <begin position="405"/>
        <end position="549"/>
    </location>
</feature>
<proteinExistence type="predicted"/>
<keyword evidence="2" id="KW-0805">Transcription regulation</keyword>